<dbReference type="Gene3D" id="1.10.8.210">
    <property type="entry name" value="Sirohaem synthase, dimerisation domain"/>
    <property type="match status" value="1"/>
</dbReference>
<dbReference type="UniPathway" id="UPA00262">
    <property type="reaction ID" value="UER00222"/>
</dbReference>
<dbReference type="InterPro" id="IPR006367">
    <property type="entry name" value="Sirohaem_synthase_N"/>
</dbReference>
<evidence type="ECO:0000313" key="10">
    <source>
        <dbReference type="Proteomes" id="UP000093173"/>
    </source>
</evidence>
<keyword evidence="10" id="KW-1185">Reference proteome</keyword>
<dbReference type="AlphaFoldDB" id="A0A1B9R2S8"/>
<dbReference type="InterPro" id="IPR035996">
    <property type="entry name" value="4pyrrol_Methylase_sf"/>
</dbReference>
<accession>A0A1B9R2S8</accession>
<dbReference type="InterPro" id="IPR028161">
    <property type="entry name" value="Met8-like"/>
</dbReference>
<evidence type="ECO:0000259" key="8">
    <source>
        <dbReference type="Pfam" id="PF14824"/>
    </source>
</evidence>
<dbReference type="GO" id="GO:0019354">
    <property type="term" value="P:siroheme biosynthetic process"/>
    <property type="evidence" value="ECO:0007669"/>
    <property type="project" value="UniProtKB-UniPathway"/>
</dbReference>
<keyword evidence="5" id="KW-0627">Porphyrin biosynthesis</keyword>
<evidence type="ECO:0000256" key="3">
    <source>
        <dbReference type="ARBA" id="ARBA00023002"/>
    </source>
</evidence>
<dbReference type="Proteomes" id="UP000093173">
    <property type="component" value="Unassembled WGS sequence"/>
</dbReference>
<protein>
    <recommendedName>
        <fullName evidence="2">precorrin-2 dehydrogenase</fullName>
        <ecNumber evidence="2">1.3.1.76</ecNumber>
    </recommendedName>
</protein>
<evidence type="ECO:0000259" key="7">
    <source>
        <dbReference type="Pfam" id="PF10414"/>
    </source>
</evidence>
<dbReference type="Pfam" id="PF13241">
    <property type="entry name" value="NAD_binding_7"/>
    <property type="match status" value="1"/>
</dbReference>
<dbReference type="NCBIfam" id="TIGR01470">
    <property type="entry name" value="cysG_Nterm"/>
    <property type="match status" value="1"/>
</dbReference>
<reference evidence="10" key="1">
    <citation type="submission" date="2016-06" db="EMBL/GenBank/DDBJ databases">
        <authorList>
            <person name="Hehemann J.-H."/>
            <person name="Arevalo P."/>
            <person name="Datta M.S."/>
            <person name="Polz M.F."/>
        </authorList>
    </citation>
    <scope>NUCLEOTIDE SEQUENCE [LARGE SCALE GENOMIC DNA]</scope>
    <source>
        <strain evidence="10">9CSC122</strain>
    </source>
</reference>
<keyword evidence="4" id="KW-0520">NAD</keyword>
<dbReference type="Pfam" id="PF14824">
    <property type="entry name" value="Sirohm_synth_M"/>
    <property type="match status" value="1"/>
</dbReference>
<dbReference type="EC" id="1.3.1.76" evidence="2"/>
<evidence type="ECO:0000313" key="9">
    <source>
        <dbReference type="EMBL" id="OCH78364.1"/>
    </source>
</evidence>
<dbReference type="InterPro" id="IPR028281">
    <property type="entry name" value="Sirohaem_synthase_central"/>
</dbReference>
<dbReference type="PANTHER" id="PTHR35330:SF1">
    <property type="entry name" value="SIROHEME BIOSYNTHESIS PROTEIN MET8"/>
    <property type="match status" value="1"/>
</dbReference>
<feature type="domain" description="Siroheme synthase central" evidence="8">
    <location>
        <begin position="120"/>
        <end position="145"/>
    </location>
</feature>
<evidence type="ECO:0000256" key="2">
    <source>
        <dbReference type="ARBA" id="ARBA00012400"/>
    </source>
</evidence>
<evidence type="ECO:0000256" key="5">
    <source>
        <dbReference type="ARBA" id="ARBA00023244"/>
    </source>
</evidence>
<comment type="caution">
    <text evidence="9">The sequence shown here is derived from an EMBL/GenBank/DDBJ whole genome shotgun (WGS) entry which is preliminary data.</text>
</comment>
<dbReference type="InterPro" id="IPR037115">
    <property type="entry name" value="Sirohaem_synt_dimer_dom_sf"/>
</dbReference>
<evidence type="ECO:0000256" key="4">
    <source>
        <dbReference type="ARBA" id="ARBA00023027"/>
    </source>
</evidence>
<feature type="domain" description="Sirohaem synthase dimerisation" evidence="7">
    <location>
        <begin position="152"/>
        <end position="197"/>
    </location>
</feature>
<dbReference type="InterPro" id="IPR036291">
    <property type="entry name" value="NAD(P)-bd_dom_sf"/>
</dbReference>
<dbReference type="InterPro" id="IPR019478">
    <property type="entry name" value="Sirohaem_synthase_dimer_dom"/>
</dbReference>
<keyword evidence="3" id="KW-0560">Oxidoreductase</keyword>
<organism evidence="9 10">
    <name type="scientific">Vibrio genomosp. F10</name>
    <dbReference type="NCBI Taxonomy" id="723171"/>
    <lineage>
        <taxon>Bacteria</taxon>
        <taxon>Pseudomonadati</taxon>
        <taxon>Pseudomonadota</taxon>
        <taxon>Gammaproteobacteria</taxon>
        <taxon>Vibrionales</taxon>
        <taxon>Vibrionaceae</taxon>
        <taxon>Vibrio</taxon>
    </lineage>
</organism>
<evidence type="ECO:0000256" key="1">
    <source>
        <dbReference type="ARBA" id="ARBA00005010"/>
    </source>
</evidence>
<dbReference type="Gene3D" id="3.40.50.720">
    <property type="entry name" value="NAD(P)-binding Rossmann-like Domain"/>
    <property type="match status" value="1"/>
</dbReference>
<dbReference type="SUPFAM" id="SSF75615">
    <property type="entry name" value="Siroheme synthase middle domains-like"/>
    <property type="match status" value="1"/>
</dbReference>
<dbReference type="Pfam" id="PF10414">
    <property type="entry name" value="CysG_dimeriser"/>
    <property type="match status" value="1"/>
</dbReference>
<dbReference type="Gene3D" id="3.30.160.110">
    <property type="entry name" value="Siroheme synthase, domain 2"/>
    <property type="match status" value="1"/>
</dbReference>
<sequence length="314" mass="35948">MQYFPLFMDLNNKPVLVVGGGEVACRKVDSLLRAGALVTITSPKIDDYLQALVTDKKCQWFQHFYSSDCIRKEYVQVWATTDNPELNHQVHKDAKRQGIMVNVVDDLPYCDFITPSMVNRGRIQIAISSGGASPVLIRNIRETLETVLPHNLALVADFAASKRNSIKEYLPTVDQRRKFWELFLNSSTVNEAKTREQLEHHYNEQLESGTKDNGFCFWICYGDDVEMLTLKAMRYMQQSELVLHHQDCPFDFIDLSRRDAERISFQSPIDLADELQAAREQGKRVCVFISDNSHEYALLMKNDPFLLPGSAKSC</sequence>
<proteinExistence type="predicted"/>
<comment type="pathway">
    <text evidence="1">Porphyrin-containing compound metabolism; siroheme biosynthesis; sirohydrochlorin from precorrin-2: step 1/1.</text>
</comment>
<dbReference type="GO" id="GO:0043115">
    <property type="term" value="F:precorrin-2 dehydrogenase activity"/>
    <property type="evidence" value="ECO:0007669"/>
    <property type="project" value="UniProtKB-EC"/>
</dbReference>
<dbReference type="SUPFAM" id="SSF53790">
    <property type="entry name" value="Tetrapyrrole methylase"/>
    <property type="match status" value="1"/>
</dbReference>
<dbReference type="EMBL" id="MAJZ01000267">
    <property type="protein sequence ID" value="OCH78364.1"/>
    <property type="molecule type" value="Genomic_DNA"/>
</dbReference>
<name>A0A1B9R2S8_9VIBR</name>
<dbReference type="SUPFAM" id="SSF51735">
    <property type="entry name" value="NAD(P)-binding Rossmann-fold domains"/>
    <property type="match status" value="1"/>
</dbReference>
<comment type="catalytic activity">
    <reaction evidence="6">
        <text>precorrin-2 + NAD(+) = sirohydrochlorin + NADH + 2 H(+)</text>
        <dbReference type="Rhea" id="RHEA:15613"/>
        <dbReference type="ChEBI" id="CHEBI:15378"/>
        <dbReference type="ChEBI" id="CHEBI:57540"/>
        <dbReference type="ChEBI" id="CHEBI:57945"/>
        <dbReference type="ChEBI" id="CHEBI:58351"/>
        <dbReference type="ChEBI" id="CHEBI:58827"/>
        <dbReference type="EC" id="1.3.1.76"/>
    </reaction>
</comment>
<evidence type="ECO:0000256" key="6">
    <source>
        <dbReference type="ARBA" id="ARBA00047561"/>
    </source>
</evidence>
<dbReference type="GO" id="GO:0004325">
    <property type="term" value="F:ferrochelatase activity"/>
    <property type="evidence" value="ECO:0007669"/>
    <property type="project" value="InterPro"/>
</dbReference>
<dbReference type="RefSeq" id="WP_017034233.1">
    <property type="nucleotide sequence ID" value="NZ_JBNGCH010000267.1"/>
</dbReference>
<dbReference type="PANTHER" id="PTHR35330">
    <property type="entry name" value="SIROHEME BIOSYNTHESIS PROTEIN MET8"/>
    <property type="match status" value="1"/>
</dbReference>
<gene>
    <name evidence="9" type="ORF">A6E14_18080</name>
</gene>
<dbReference type="GO" id="GO:0008168">
    <property type="term" value="F:methyltransferase activity"/>
    <property type="evidence" value="ECO:0007669"/>
    <property type="project" value="InterPro"/>
</dbReference>